<gene>
    <name evidence="2" type="ORF">EV677_1715</name>
</gene>
<evidence type="ECO:0008006" key="4">
    <source>
        <dbReference type="Google" id="ProtNLM"/>
    </source>
</evidence>
<dbReference type="RefSeq" id="WP_112991770.1">
    <property type="nucleotide sequence ID" value="NZ_PTLZ01000002.1"/>
</dbReference>
<dbReference type="PROSITE" id="PS51257">
    <property type="entry name" value="PROKAR_LIPOPROTEIN"/>
    <property type="match status" value="1"/>
</dbReference>
<keyword evidence="3" id="KW-1185">Reference proteome</keyword>
<dbReference type="OrthoDB" id="8716111at2"/>
<comment type="caution">
    <text evidence="2">The sequence shown here is derived from an EMBL/GenBank/DDBJ whole genome shotgun (WGS) entry which is preliminary data.</text>
</comment>
<feature type="region of interest" description="Disordered" evidence="1">
    <location>
        <begin position="200"/>
        <end position="230"/>
    </location>
</feature>
<protein>
    <recommendedName>
        <fullName evidence="4">Lipoprotein</fullName>
    </recommendedName>
</protein>
<evidence type="ECO:0000313" key="2">
    <source>
        <dbReference type="EMBL" id="TDN89655.1"/>
    </source>
</evidence>
<dbReference type="AlphaFoldDB" id="A0A4R6G7E0"/>
<feature type="compositionally biased region" description="Polar residues" evidence="1">
    <location>
        <begin position="204"/>
        <end position="215"/>
    </location>
</feature>
<organism evidence="2 3">
    <name type="scientific">Herminiimonas fonticola</name>
    <dbReference type="NCBI Taxonomy" id="303380"/>
    <lineage>
        <taxon>Bacteria</taxon>
        <taxon>Pseudomonadati</taxon>
        <taxon>Pseudomonadota</taxon>
        <taxon>Betaproteobacteria</taxon>
        <taxon>Burkholderiales</taxon>
        <taxon>Oxalobacteraceae</taxon>
        <taxon>Herminiimonas</taxon>
    </lineage>
</organism>
<sequence>MTKISFSVLLAAIFIIIAGCGKEPEAAHRFSTVDFEGYKLPGRIEQAKAMGFQSCESSYDNFKCRRAGAELLGVKALNASLLLEYKDYFLDDSSYKTALAPDQRAPEKLTYGSISFVFPETNYDARCIEKKRTASWDKPIECRKGDTGTDFLKHKLSTTGWFESNWKMHRYYFKEDQLVGIHIDRDGKTVTIKQISQKERDSEIQSIKQKNSDVQARQAAQDDVLKKLKD</sequence>
<evidence type="ECO:0000256" key="1">
    <source>
        <dbReference type="SAM" id="MobiDB-lite"/>
    </source>
</evidence>
<dbReference type="EMBL" id="SNWF01000005">
    <property type="protein sequence ID" value="TDN89655.1"/>
    <property type="molecule type" value="Genomic_DNA"/>
</dbReference>
<evidence type="ECO:0000313" key="3">
    <source>
        <dbReference type="Proteomes" id="UP000294737"/>
    </source>
</evidence>
<reference evidence="2 3" key="1">
    <citation type="submission" date="2019-03" db="EMBL/GenBank/DDBJ databases">
        <title>Genomic Encyclopedia of Type Strains, Phase IV (KMG-IV): sequencing the most valuable type-strain genomes for metagenomic binning, comparative biology and taxonomic classification.</title>
        <authorList>
            <person name="Goeker M."/>
        </authorList>
    </citation>
    <scope>NUCLEOTIDE SEQUENCE [LARGE SCALE GENOMIC DNA]</scope>
    <source>
        <strain evidence="2 3">DSM 18555</strain>
    </source>
</reference>
<dbReference type="Proteomes" id="UP000294737">
    <property type="component" value="Unassembled WGS sequence"/>
</dbReference>
<accession>A0A4R6G7E0</accession>
<proteinExistence type="predicted"/>
<name>A0A4R6G7E0_9BURK</name>